<organism evidence="5 6">
    <name type="scientific">Rhodococcus wratislaviensis NBRC 100605</name>
    <dbReference type="NCBI Taxonomy" id="1219028"/>
    <lineage>
        <taxon>Bacteria</taxon>
        <taxon>Bacillati</taxon>
        <taxon>Actinomycetota</taxon>
        <taxon>Actinomycetes</taxon>
        <taxon>Mycobacteriales</taxon>
        <taxon>Nocardiaceae</taxon>
        <taxon>Rhodococcus</taxon>
    </lineage>
</organism>
<reference evidence="5 6" key="1">
    <citation type="submission" date="2014-02" db="EMBL/GenBank/DDBJ databases">
        <title>Whole genome shotgun sequence of Rhodococcus wratislaviensis NBRC 100605.</title>
        <authorList>
            <person name="Hosoyama A."/>
            <person name="Tsuchikane K."/>
            <person name="Yoshida I."/>
            <person name="Ohji S."/>
            <person name="Ichikawa N."/>
            <person name="Yamazoe A."/>
            <person name="Fujita N."/>
        </authorList>
    </citation>
    <scope>NUCLEOTIDE SEQUENCE [LARGE SCALE GENOMIC DNA]</scope>
    <source>
        <strain evidence="5 6">NBRC 100605</strain>
    </source>
</reference>
<evidence type="ECO:0000256" key="3">
    <source>
        <dbReference type="SAM" id="MobiDB-lite"/>
    </source>
</evidence>
<feature type="compositionally biased region" description="Polar residues" evidence="3">
    <location>
        <begin position="22"/>
        <end position="39"/>
    </location>
</feature>
<dbReference type="AlphaFoldDB" id="X0QFD4"/>
<sequence>MADDDDRSADLSSSTDERATDSTEQATDSTEQATEQTSAAKGRSRRRAVRHAGPPVGETEAPKPVVLAKPVGAHAAPEAAKVSTAKVASPEPPAPDAPKQRRPLKSLLAWGVTAVVVVALVVAAVVLLLDLRSARERDDRRQAFVDTARQTVLNLTTIHPETAKEDVDRIIAGASGQFLEEFQGREDPFVGVVQDANVTTEGQVVEAGVENGSETSISANVLVAARTMVSSKEQPEPSPRDFRMRVTVSDVDGKLTASKVEFVP</sequence>
<feature type="transmembrane region" description="Helical" evidence="4">
    <location>
        <begin position="107"/>
        <end position="131"/>
    </location>
</feature>
<evidence type="ECO:0000256" key="2">
    <source>
        <dbReference type="ARBA" id="ARBA00023136"/>
    </source>
</evidence>
<comment type="subcellular location">
    <subcellularLocation>
        <location evidence="1">Membrane</location>
    </subcellularLocation>
</comment>
<comment type="caution">
    <text evidence="5">The sequence shown here is derived from an EMBL/GenBank/DDBJ whole genome shotgun (WGS) entry which is preliminary data.</text>
</comment>
<keyword evidence="4" id="KW-1133">Transmembrane helix</keyword>
<protein>
    <submittedName>
        <fullName evidence="5">Uncharacterized protein</fullName>
    </submittedName>
</protein>
<accession>X0QFD4</accession>
<dbReference type="EMBL" id="BAWF01000093">
    <property type="protein sequence ID" value="GAF49591.1"/>
    <property type="molecule type" value="Genomic_DNA"/>
</dbReference>
<proteinExistence type="predicted"/>
<gene>
    <name evidence="5" type="ORF">RW1_093_00810</name>
</gene>
<evidence type="ECO:0000256" key="4">
    <source>
        <dbReference type="SAM" id="Phobius"/>
    </source>
</evidence>
<evidence type="ECO:0000256" key="1">
    <source>
        <dbReference type="ARBA" id="ARBA00004370"/>
    </source>
</evidence>
<evidence type="ECO:0000313" key="5">
    <source>
        <dbReference type="EMBL" id="GAF49591.1"/>
    </source>
</evidence>
<dbReference type="Proteomes" id="UP000019491">
    <property type="component" value="Unassembled WGS sequence"/>
</dbReference>
<keyword evidence="4" id="KW-0812">Transmembrane</keyword>
<feature type="region of interest" description="Disordered" evidence="3">
    <location>
        <begin position="1"/>
        <end position="101"/>
    </location>
</feature>
<name>X0QFD4_RHOWR</name>
<keyword evidence="2 4" id="KW-0472">Membrane</keyword>
<evidence type="ECO:0000313" key="6">
    <source>
        <dbReference type="Proteomes" id="UP000019491"/>
    </source>
</evidence>
<dbReference type="GO" id="GO:0016020">
    <property type="term" value="C:membrane"/>
    <property type="evidence" value="ECO:0007669"/>
    <property type="project" value="UniProtKB-SubCell"/>
</dbReference>
<dbReference type="PANTHER" id="PTHR37042:SF4">
    <property type="entry name" value="OUTER MEMBRANE PROTEIN RV1973"/>
    <property type="match status" value="1"/>
</dbReference>
<dbReference type="PANTHER" id="PTHR37042">
    <property type="entry name" value="OUTER MEMBRANE PROTEIN RV1973"/>
    <property type="match status" value="1"/>
</dbReference>
<keyword evidence="6" id="KW-1185">Reference proteome</keyword>